<keyword evidence="4 7" id="KW-0812">Transmembrane</keyword>
<evidence type="ECO:0000313" key="8">
    <source>
        <dbReference type="EMBL" id="GAH60387.1"/>
    </source>
</evidence>
<feature type="transmembrane region" description="Helical" evidence="7">
    <location>
        <begin position="145"/>
        <end position="163"/>
    </location>
</feature>
<dbReference type="InterPro" id="IPR052017">
    <property type="entry name" value="TSUP"/>
</dbReference>
<feature type="non-terminal residue" evidence="8">
    <location>
        <position position="1"/>
    </location>
</feature>
<reference evidence="8" key="1">
    <citation type="journal article" date="2014" name="Front. Microbiol.">
        <title>High frequency of phylogenetically diverse reductive dehalogenase-homologous genes in deep subseafloor sedimentary metagenomes.</title>
        <authorList>
            <person name="Kawai M."/>
            <person name="Futagami T."/>
            <person name="Toyoda A."/>
            <person name="Takaki Y."/>
            <person name="Nishi S."/>
            <person name="Hori S."/>
            <person name="Arai W."/>
            <person name="Tsubouchi T."/>
            <person name="Morono Y."/>
            <person name="Uchiyama I."/>
            <person name="Ito T."/>
            <person name="Fujiyama A."/>
            <person name="Inagaki F."/>
            <person name="Takami H."/>
        </authorList>
    </citation>
    <scope>NUCLEOTIDE SEQUENCE</scope>
    <source>
        <strain evidence="8">Expedition CK06-06</strain>
    </source>
</reference>
<sequence>YYEESLGKVIDYSITRAGWGLLAMVGVGMISGFFGMGAGWAVVPTMNLIMGVPLKVAAACSGILIGMGDCIAVWPYLLAGAVIPLFAALWLVGQVLGGIVGAQILIRVKAGSIRLILIGILLFSSFGLIARGLITLGYISAVSGAVYIVVLLLIMLGVALGLTGKFPTLRGRR</sequence>
<dbReference type="EMBL" id="BARU01020116">
    <property type="protein sequence ID" value="GAH60387.1"/>
    <property type="molecule type" value="Genomic_DNA"/>
</dbReference>
<dbReference type="AlphaFoldDB" id="X1GT86"/>
<proteinExistence type="predicted"/>
<feature type="transmembrane region" description="Helical" evidence="7">
    <location>
        <begin position="20"/>
        <end position="42"/>
    </location>
</feature>
<accession>X1GT86</accession>
<dbReference type="PANTHER" id="PTHR30269">
    <property type="entry name" value="TRANSMEMBRANE PROTEIN YFCA"/>
    <property type="match status" value="1"/>
</dbReference>
<evidence type="ECO:0000256" key="2">
    <source>
        <dbReference type="ARBA" id="ARBA00022448"/>
    </source>
</evidence>
<comment type="subcellular location">
    <subcellularLocation>
        <location evidence="1">Cell membrane</location>
        <topology evidence="1">Multi-pass membrane protein</topology>
    </subcellularLocation>
</comment>
<comment type="caution">
    <text evidence="8">The sequence shown here is derived from an EMBL/GenBank/DDBJ whole genome shotgun (WGS) entry which is preliminary data.</text>
</comment>
<keyword evidence="5 7" id="KW-1133">Transmembrane helix</keyword>
<gene>
    <name evidence="8" type="ORF">S03H2_33068</name>
</gene>
<evidence type="ECO:0000256" key="7">
    <source>
        <dbReference type="SAM" id="Phobius"/>
    </source>
</evidence>
<evidence type="ECO:0000256" key="6">
    <source>
        <dbReference type="ARBA" id="ARBA00023136"/>
    </source>
</evidence>
<evidence type="ECO:0000256" key="4">
    <source>
        <dbReference type="ARBA" id="ARBA00022692"/>
    </source>
</evidence>
<organism evidence="8">
    <name type="scientific">marine sediment metagenome</name>
    <dbReference type="NCBI Taxonomy" id="412755"/>
    <lineage>
        <taxon>unclassified sequences</taxon>
        <taxon>metagenomes</taxon>
        <taxon>ecological metagenomes</taxon>
    </lineage>
</organism>
<dbReference type="Pfam" id="PF01925">
    <property type="entry name" value="TauE"/>
    <property type="match status" value="1"/>
</dbReference>
<evidence type="ECO:0000256" key="3">
    <source>
        <dbReference type="ARBA" id="ARBA00022475"/>
    </source>
</evidence>
<dbReference type="InterPro" id="IPR002781">
    <property type="entry name" value="TM_pro_TauE-like"/>
</dbReference>
<name>X1GT86_9ZZZZ</name>
<dbReference type="PANTHER" id="PTHR30269:SF23">
    <property type="entry name" value="MEMBRANE TRANSPORTER PROTEIN YDHB-RELATED"/>
    <property type="match status" value="1"/>
</dbReference>
<evidence type="ECO:0008006" key="9">
    <source>
        <dbReference type="Google" id="ProtNLM"/>
    </source>
</evidence>
<keyword evidence="2" id="KW-0813">Transport</keyword>
<keyword evidence="6 7" id="KW-0472">Membrane</keyword>
<evidence type="ECO:0000256" key="5">
    <source>
        <dbReference type="ARBA" id="ARBA00022989"/>
    </source>
</evidence>
<protein>
    <recommendedName>
        <fullName evidence="9">Membrane transporter protein</fullName>
    </recommendedName>
</protein>
<feature type="transmembrane region" description="Helical" evidence="7">
    <location>
        <begin position="115"/>
        <end position="139"/>
    </location>
</feature>
<keyword evidence="3" id="KW-1003">Cell membrane</keyword>
<evidence type="ECO:0000256" key="1">
    <source>
        <dbReference type="ARBA" id="ARBA00004651"/>
    </source>
</evidence>
<dbReference type="GO" id="GO:0005886">
    <property type="term" value="C:plasma membrane"/>
    <property type="evidence" value="ECO:0007669"/>
    <property type="project" value="UniProtKB-SubCell"/>
</dbReference>